<organism evidence="2 3">
    <name type="scientific">Nostoc commune NIES-4072</name>
    <dbReference type="NCBI Taxonomy" id="2005467"/>
    <lineage>
        <taxon>Bacteria</taxon>
        <taxon>Bacillati</taxon>
        <taxon>Cyanobacteriota</taxon>
        <taxon>Cyanophyceae</taxon>
        <taxon>Nostocales</taxon>
        <taxon>Nostocaceae</taxon>
        <taxon>Nostoc</taxon>
    </lineage>
</organism>
<evidence type="ECO:0000313" key="3">
    <source>
        <dbReference type="Proteomes" id="UP000245124"/>
    </source>
</evidence>
<keyword evidence="1" id="KW-0812">Transmembrane</keyword>
<dbReference type="AlphaFoldDB" id="A0A2R5FLE4"/>
<sequence>MQCKIYYQRQIIHKFYLSITCDRTERTTLKSDRISFCQKVVTLSLNVVTLSLNVVTLSLKVIALSLNVVTLSLKVIALSLNVIALRLKVIALRLNVVMLVTTRHSLITAIVDSGTILQPVPSFESQPEKPKRQTKIKALQSWFEKTQPTPSDFDPDQARWEALKEKHNL</sequence>
<evidence type="ECO:0000256" key="1">
    <source>
        <dbReference type="SAM" id="Phobius"/>
    </source>
</evidence>
<evidence type="ECO:0000313" key="2">
    <source>
        <dbReference type="EMBL" id="GBG19085.1"/>
    </source>
</evidence>
<proteinExistence type="predicted"/>
<comment type="caution">
    <text evidence="2">The sequence shown here is derived from an EMBL/GenBank/DDBJ whole genome shotgun (WGS) entry which is preliminary data.</text>
</comment>
<dbReference type="Proteomes" id="UP000245124">
    <property type="component" value="Unassembled WGS sequence"/>
</dbReference>
<dbReference type="RefSeq" id="WP_109008948.1">
    <property type="nucleotide sequence ID" value="NZ_BDUD01000001.1"/>
</dbReference>
<dbReference type="OrthoDB" id="573726at2"/>
<keyword evidence="3" id="KW-1185">Reference proteome</keyword>
<dbReference type="EMBL" id="BDUD01000001">
    <property type="protein sequence ID" value="GBG19085.1"/>
    <property type="molecule type" value="Genomic_DNA"/>
</dbReference>
<keyword evidence="1" id="KW-1133">Transmembrane helix</keyword>
<feature type="transmembrane region" description="Helical" evidence="1">
    <location>
        <begin position="36"/>
        <end position="55"/>
    </location>
</feature>
<name>A0A2R5FLE4_NOSCO</name>
<accession>A0A2R5FLE4</accession>
<reference evidence="2 3" key="1">
    <citation type="submission" date="2017-06" db="EMBL/GenBank/DDBJ databases">
        <title>Genome sequencing of cyanobaciteial culture collection at National Institute for Environmental Studies (NIES).</title>
        <authorList>
            <person name="Hirose Y."/>
            <person name="Shimura Y."/>
            <person name="Fujisawa T."/>
            <person name="Nakamura Y."/>
            <person name="Kawachi M."/>
        </authorList>
    </citation>
    <scope>NUCLEOTIDE SEQUENCE [LARGE SCALE GENOMIC DNA]</scope>
    <source>
        <strain evidence="2 3">NIES-4072</strain>
    </source>
</reference>
<protein>
    <submittedName>
        <fullName evidence="2">Uncharacterized protein</fullName>
    </submittedName>
</protein>
<gene>
    <name evidence="2" type="ORF">NIES4072_27520</name>
</gene>
<keyword evidence="1" id="KW-0472">Membrane</keyword>